<protein>
    <recommendedName>
        <fullName evidence="2">[acyl-carrier-protein] S-malonyltransferase</fullName>
        <ecNumber evidence="2">2.3.1.39</ecNumber>
    </recommendedName>
</protein>
<keyword evidence="4 7" id="KW-0012">Acyltransferase</keyword>
<keyword evidence="3 7" id="KW-0808">Transferase</keyword>
<dbReference type="PANTHER" id="PTHR42681">
    <property type="entry name" value="MALONYL-COA-ACYL CARRIER PROTEIN TRANSACYLASE, MITOCHONDRIAL"/>
    <property type="match status" value="1"/>
</dbReference>
<dbReference type="PIRSF" id="PIRSF000446">
    <property type="entry name" value="Mct"/>
    <property type="match status" value="1"/>
</dbReference>
<evidence type="ECO:0000256" key="5">
    <source>
        <dbReference type="ARBA" id="ARBA00048462"/>
    </source>
</evidence>
<reference evidence="7" key="1">
    <citation type="submission" date="2018-06" db="EMBL/GenBank/DDBJ databases">
        <authorList>
            <person name="Zhirakovskaya E."/>
        </authorList>
    </citation>
    <scope>NUCLEOTIDE SEQUENCE</scope>
</reference>
<dbReference type="GO" id="GO:0004314">
    <property type="term" value="F:[acyl-carrier-protein] S-malonyltransferase activity"/>
    <property type="evidence" value="ECO:0007669"/>
    <property type="project" value="UniProtKB-EC"/>
</dbReference>
<dbReference type="InterPro" id="IPR024925">
    <property type="entry name" value="Malonyl_CoA-ACP_transAc"/>
</dbReference>
<dbReference type="GO" id="GO:0016020">
    <property type="term" value="C:membrane"/>
    <property type="evidence" value="ECO:0007669"/>
    <property type="project" value="InterPro"/>
</dbReference>
<feature type="domain" description="PTS EIIA type-4" evidence="6">
    <location>
        <begin position="194"/>
        <end position="304"/>
    </location>
</feature>
<dbReference type="Gene3D" id="3.30.70.250">
    <property type="entry name" value="Malonyl-CoA ACP transacylase, ACP-binding"/>
    <property type="match status" value="1"/>
</dbReference>
<evidence type="ECO:0000259" key="6">
    <source>
        <dbReference type="PROSITE" id="PS51096"/>
    </source>
</evidence>
<accession>A0A3B0VY51</accession>
<dbReference type="PROSITE" id="PS51096">
    <property type="entry name" value="PTS_EIIA_TYPE_4"/>
    <property type="match status" value="1"/>
</dbReference>
<dbReference type="InterPro" id="IPR004701">
    <property type="entry name" value="PTS_EIIA_man-typ"/>
</dbReference>
<comment type="catalytic activity">
    <reaction evidence="5">
        <text>holo-[ACP] + malonyl-CoA = malonyl-[ACP] + CoA</text>
        <dbReference type="Rhea" id="RHEA:41792"/>
        <dbReference type="Rhea" id="RHEA-COMP:9623"/>
        <dbReference type="Rhea" id="RHEA-COMP:9685"/>
        <dbReference type="ChEBI" id="CHEBI:57287"/>
        <dbReference type="ChEBI" id="CHEBI:57384"/>
        <dbReference type="ChEBI" id="CHEBI:64479"/>
        <dbReference type="ChEBI" id="CHEBI:78449"/>
        <dbReference type="EC" id="2.3.1.39"/>
    </reaction>
</comment>
<dbReference type="GO" id="GO:0006633">
    <property type="term" value="P:fatty acid biosynthetic process"/>
    <property type="evidence" value="ECO:0007669"/>
    <property type="project" value="TreeGrafter"/>
</dbReference>
<proteinExistence type="inferred from homology"/>
<dbReference type="EC" id="2.3.1.39" evidence="2"/>
<dbReference type="SUPFAM" id="SSF55048">
    <property type="entry name" value="Probable ACP-binding domain of malonyl-CoA ACP transacylase"/>
    <property type="match status" value="1"/>
</dbReference>
<gene>
    <name evidence="7" type="ORF">MNBD_CHLOROFLEXI01-3515</name>
</gene>
<dbReference type="InterPro" id="IPR016036">
    <property type="entry name" value="Malonyl_transacylase_ACP-bd"/>
</dbReference>
<dbReference type="GO" id="GO:0005829">
    <property type="term" value="C:cytosol"/>
    <property type="evidence" value="ECO:0007669"/>
    <property type="project" value="TreeGrafter"/>
</dbReference>
<sequence>MSSAYLFPGQGSQHVGMGLELYQNTPEARAVFDQADKLLGFSLSALCFEGPEETLTDTVNQQPALFVTSLAMWQRMQTQGWAMPAYMAGHSLGELSALTAAGALSFVDGLRLVRQRGELMKAAGEREPGAMAAILALDIPTVTAVCQQASEESGRSVQVANDNCPGQVVISGDEVALTLAMELAQAAKARKVVRIPITIAAHSKLMASAAEAFAQAVDDIPIHPPTIPVIGNVTAQPLTTPEQIRDELKAQLTSRVAWTDSINYLLAQGVERFVEVGSGDTLLSFMKRINRKAKRVKLIFGENL</sequence>
<dbReference type="InterPro" id="IPR004410">
    <property type="entry name" value="Malonyl_CoA-ACP_transAc_FabD"/>
</dbReference>
<evidence type="ECO:0000256" key="1">
    <source>
        <dbReference type="ARBA" id="ARBA00008217"/>
    </source>
</evidence>
<name>A0A3B0VY51_9ZZZZ</name>
<dbReference type="Gene3D" id="3.40.366.10">
    <property type="entry name" value="Malonyl-Coenzyme A Acyl Carrier Protein, domain 2"/>
    <property type="match status" value="1"/>
</dbReference>
<dbReference type="InterPro" id="IPR016035">
    <property type="entry name" value="Acyl_Trfase/lysoPLipase"/>
</dbReference>
<organism evidence="7">
    <name type="scientific">hydrothermal vent metagenome</name>
    <dbReference type="NCBI Taxonomy" id="652676"/>
    <lineage>
        <taxon>unclassified sequences</taxon>
        <taxon>metagenomes</taxon>
        <taxon>ecological metagenomes</taxon>
    </lineage>
</organism>
<evidence type="ECO:0000256" key="4">
    <source>
        <dbReference type="ARBA" id="ARBA00023315"/>
    </source>
</evidence>
<evidence type="ECO:0000313" key="7">
    <source>
        <dbReference type="EMBL" id="VAW37196.1"/>
    </source>
</evidence>
<dbReference type="InterPro" id="IPR001227">
    <property type="entry name" value="Ac_transferase_dom_sf"/>
</dbReference>
<dbReference type="GO" id="GO:0009401">
    <property type="term" value="P:phosphoenolpyruvate-dependent sugar phosphotransferase system"/>
    <property type="evidence" value="ECO:0007669"/>
    <property type="project" value="InterPro"/>
</dbReference>
<dbReference type="SMART" id="SM00827">
    <property type="entry name" value="PKS_AT"/>
    <property type="match status" value="1"/>
</dbReference>
<dbReference type="Pfam" id="PF00698">
    <property type="entry name" value="Acyl_transf_1"/>
    <property type="match status" value="1"/>
</dbReference>
<dbReference type="FunFam" id="3.30.70.250:FF:000001">
    <property type="entry name" value="Malonyl CoA-acyl carrier protein transacylase"/>
    <property type="match status" value="1"/>
</dbReference>
<dbReference type="NCBIfam" id="TIGR00128">
    <property type="entry name" value="fabD"/>
    <property type="match status" value="1"/>
</dbReference>
<evidence type="ECO:0000256" key="3">
    <source>
        <dbReference type="ARBA" id="ARBA00022679"/>
    </source>
</evidence>
<dbReference type="InterPro" id="IPR050858">
    <property type="entry name" value="Mal-CoA-ACP_Trans/PKS_FabD"/>
</dbReference>
<evidence type="ECO:0000256" key="2">
    <source>
        <dbReference type="ARBA" id="ARBA00013258"/>
    </source>
</evidence>
<comment type="similarity">
    <text evidence="1">Belongs to the FabD family.</text>
</comment>
<dbReference type="AlphaFoldDB" id="A0A3B0VY51"/>
<dbReference type="InterPro" id="IPR014043">
    <property type="entry name" value="Acyl_transferase_dom"/>
</dbReference>
<dbReference type="PANTHER" id="PTHR42681:SF1">
    <property type="entry name" value="MALONYL-COA-ACYL CARRIER PROTEIN TRANSACYLASE, MITOCHONDRIAL"/>
    <property type="match status" value="1"/>
</dbReference>
<dbReference type="SUPFAM" id="SSF52151">
    <property type="entry name" value="FabD/lysophospholipase-like"/>
    <property type="match status" value="1"/>
</dbReference>
<dbReference type="EMBL" id="UOEU01000656">
    <property type="protein sequence ID" value="VAW37196.1"/>
    <property type="molecule type" value="Genomic_DNA"/>
</dbReference>